<proteinExistence type="predicted"/>
<accession>A0ABC8WBH8</accession>
<organism evidence="1 2">
    <name type="scientific">Urochloa decumbens</name>
    <dbReference type="NCBI Taxonomy" id="240449"/>
    <lineage>
        <taxon>Eukaryota</taxon>
        <taxon>Viridiplantae</taxon>
        <taxon>Streptophyta</taxon>
        <taxon>Embryophyta</taxon>
        <taxon>Tracheophyta</taxon>
        <taxon>Spermatophyta</taxon>
        <taxon>Magnoliopsida</taxon>
        <taxon>Liliopsida</taxon>
        <taxon>Poales</taxon>
        <taxon>Poaceae</taxon>
        <taxon>PACMAD clade</taxon>
        <taxon>Panicoideae</taxon>
        <taxon>Panicodae</taxon>
        <taxon>Paniceae</taxon>
        <taxon>Melinidinae</taxon>
        <taxon>Urochloa</taxon>
    </lineage>
</organism>
<evidence type="ECO:0008006" key="3">
    <source>
        <dbReference type="Google" id="ProtNLM"/>
    </source>
</evidence>
<protein>
    <recommendedName>
        <fullName evidence="3">F-box domain-containing protein</fullName>
    </recommendedName>
</protein>
<reference evidence="2" key="1">
    <citation type="submission" date="2024-06" db="EMBL/GenBank/DDBJ databases">
        <authorList>
            <person name="Ryan C."/>
        </authorList>
    </citation>
    <scope>NUCLEOTIDE SEQUENCE [LARGE SCALE GENOMIC DNA]</scope>
</reference>
<reference evidence="1 2" key="2">
    <citation type="submission" date="2024-10" db="EMBL/GenBank/DDBJ databases">
        <authorList>
            <person name="Ryan C."/>
        </authorList>
    </citation>
    <scope>NUCLEOTIDE SEQUENCE [LARGE SCALE GENOMIC DNA]</scope>
</reference>
<gene>
    <name evidence="1" type="ORF">URODEC1_LOCUS11755</name>
</gene>
<sequence length="369" mass="41654">MTTSPSITAVIRAAATCKLWCRVIGDAGFLHRFRRLHGPEILGHYHYYKGSTTVFDSFPTSNAIDDIRDRLSLDFLSSSYSSPTHLALHDSRLGLLAFDRLGFSIIVCNPWTKQHTELYPPMPRGSSHFLSIFLLDAGHDEMNSDLLNMSNFRVLFVHLIHHYHDDTKIVAGSLFNARDDRWLKLGAIAVGDIVPEAGAIFRSPFVLVGHAGGSICWSNTSANAVLQLYESTGEFSRFTLPERAGVNRNRIYYDRRNLRVMGGDTGSVQLVRIARNDLEVLCYDRSSRACDGISQDRLRQLLLGDNKCDVEDVWMLSVDMHDIELECVEKLNRHGGRAFPYELPWTISTCLLDYAMEKADINGMLLMHK</sequence>
<dbReference type="PANTHER" id="PTHR33207">
    <property type="entry name" value="F-BOX DOMAIN CONTAINING PROTEIN-RELATED"/>
    <property type="match status" value="1"/>
</dbReference>
<name>A0ABC8WBH8_9POAL</name>
<dbReference type="AlphaFoldDB" id="A0ABC8WBH8"/>
<keyword evidence="2" id="KW-1185">Reference proteome</keyword>
<evidence type="ECO:0000313" key="1">
    <source>
        <dbReference type="EMBL" id="CAL4905628.1"/>
    </source>
</evidence>
<dbReference type="EMBL" id="OZ075122">
    <property type="protein sequence ID" value="CAL4905628.1"/>
    <property type="molecule type" value="Genomic_DNA"/>
</dbReference>
<dbReference type="Proteomes" id="UP001497457">
    <property type="component" value="Chromosome 12b"/>
</dbReference>
<evidence type="ECO:0000313" key="2">
    <source>
        <dbReference type="Proteomes" id="UP001497457"/>
    </source>
</evidence>